<proteinExistence type="predicted"/>
<dbReference type="AlphaFoldDB" id="A0A8H7D033"/>
<accession>A0A8H7D033</accession>
<dbReference type="Proteomes" id="UP000620124">
    <property type="component" value="Unassembled WGS sequence"/>
</dbReference>
<gene>
    <name evidence="2" type="ORF">MVEN_01062700</name>
</gene>
<name>A0A8H7D033_9AGAR</name>
<evidence type="ECO:0000313" key="3">
    <source>
        <dbReference type="Proteomes" id="UP000620124"/>
    </source>
</evidence>
<evidence type="ECO:0000313" key="2">
    <source>
        <dbReference type="EMBL" id="KAF7353773.1"/>
    </source>
</evidence>
<comment type="caution">
    <text evidence="2">The sequence shown here is derived from an EMBL/GenBank/DDBJ whole genome shotgun (WGS) entry which is preliminary data.</text>
</comment>
<dbReference type="OrthoDB" id="550575at2759"/>
<evidence type="ECO:0000256" key="1">
    <source>
        <dbReference type="SAM" id="MobiDB-lite"/>
    </source>
</evidence>
<sequence length="385" mass="42295">MPRGKKLCIFFQEGAATENIAVFPIQLQTIFQLRVLRQGLYLFSKHPAKSPPPRLRVAFRSFEAGPDVTSQLVEAVNSLRVAAGQGTLDKTSKFFEILKVAVSRVEEEDLEAVTEAIRDALPFDYNSDQGSEEESDYGGSEDEDEDFGDMDLFSPLKKSTPEYQEPTFSARQTANYPRNSYSLVNNVRRETFFDWDLLDNPSVVNVHFGANFSIEDTHIAGFSARPAICGRLERFTAGDTDTGCGGGVCNEAAFVQFVRLCSAMRVFRLEAFTSLSDATLLAIFEACPRIEMVQLTGHDKVHGSVSGKALKTLARTPSWAPNLKALYLYDQSHTLDSAVKALSKARPTLWIYTGETLGNSMSAQLLAAEPGGGADTQTWLGGKIS</sequence>
<feature type="compositionally biased region" description="Acidic residues" evidence="1">
    <location>
        <begin position="130"/>
        <end position="148"/>
    </location>
</feature>
<dbReference type="EMBL" id="JACAZI010000008">
    <property type="protein sequence ID" value="KAF7353773.1"/>
    <property type="molecule type" value="Genomic_DNA"/>
</dbReference>
<dbReference type="InterPro" id="IPR032675">
    <property type="entry name" value="LRR_dom_sf"/>
</dbReference>
<keyword evidence="3" id="KW-1185">Reference proteome</keyword>
<protein>
    <submittedName>
        <fullName evidence="2">Uncharacterized protein</fullName>
    </submittedName>
</protein>
<reference evidence="2" key="1">
    <citation type="submission" date="2020-05" db="EMBL/GenBank/DDBJ databases">
        <title>Mycena genomes resolve the evolution of fungal bioluminescence.</title>
        <authorList>
            <person name="Tsai I.J."/>
        </authorList>
    </citation>
    <scope>NUCLEOTIDE SEQUENCE</scope>
    <source>
        <strain evidence="2">CCC161011</strain>
    </source>
</reference>
<feature type="region of interest" description="Disordered" evidence="1">
    <location>
        <begin position="123"/>
        <end position="148"/>
    </location>
</feature>
<dbReference type="Gene3D" id="3.80.10.10">
    <property type="entry name" value="Ribonuclease Inhibitor"/>
    <property type="match status" value="1"/>
</dbReference>
<organism evidence="2 3">
    <name type="scientific">Mycena venus</name>
    <dbReference type="NCBI Taxonomy" id="2733690"/>
    <lineage>
        <taxon>Eukaryota</taxon>
        <taxon>Fungi</taxon>
        <taxon>Dikarya</taxon>
        <taxon>Basidiomycota</taxon>
        <taxon>Agaricomycotina</taxon>
        <taxon>Agaricomycetes</taxon>
        <taxon>Agaricomycetidae</taxon>
        <taxon>Agaricales</taxon>
        <taxon>Marasmiineae</taxon>
        <taxon>Mycenaceae</taxon>
        <taxon>Mycena</taxon>
    </lineage>
</organism>